<reference evidence="4" key="1">
    <citation type="submission" date="2011-08" db="EMBL/GenBank/DDBJ databases">
        <authorList>
            <person name="Rombauts S."/>
        </authorList>
    </citation>
    <scope>NUCLEOTIDE SEQUENCE</scope>
    <source>
        <strain evidence="4">London</strain>
    </source>
</reference>
<reference evidence="3" key="2">
    <citation type="submission" date="2015-06" db="UniProtKB">
        <authorList>
            <consortium name="EnsemblMetazoa"/>
        </authorList>
    </citation>
    <scope>IDENTIFICATION</scope>
</reference>
<keyword evidence="4" id="KW-1185">Reference proteome</keyword>
<name>T1KVQ1_TETUR</name>
<organism evidence="3 4">
    <name type="scientific">Tetranychus urticae</name>
    <name type="common">Two-spotted spider mite</name>
    <dbReference type="NCBI Taxonomy" id="32264"/>
    <lineage>
        <taxon>Eukaryota</taxon>
        <taxon>Metazoa</taxon>
        <taxon>Ecdysozoa</taxon>
        <taxon>Arthropoda</taxon>
        <taxon>Chelicerata</taxon>
        <taxon>Arachnida</taxon>
        <taxon>Acari</taxon>
        <taxon>Acariformes</taxon>
        <taxon>Trombidiformes</taxon>
        <taxon>Prostigmata</taxon>
        <taxon>Eleutherengona</taxon>
        <taxon>Raphignathae</taxon>
        <taxon>Tetranychoidea</taxon>
        <taxon>Tetranychidae</taxon>
        <taxon>Tetranychus</taxon>
    </lineage>
</organism>
<keyword evidence="1" id="KW-1133">Transmembrane helix</keyword>
<evidence type="ECO:0000256" key="2">
    <source>
        <dbReference type="SAM" id="SignalP"/>
    </source>
</evidence>
<evidence type="ECO:0000313" key="4">
    <source>
        <dbReference type="Proteomes" id="UP000015104"/>
    </source>
</evidence>
<dbReference type="HOGENOM" id="CLU_2443657_0_0_1"/>
<protein>
    <submittedName>
        <fullName evidence="3">Uncharacterized protein</fullName>
    </submittedName>
</protein>
<gene>
    <name evidence="3" type="primary">107367633</name>
</gene>
<dbReference type="EMBL" id="CAEY01000613">
    <property type="status" value="NOT_ANNOTATED_CDS"/>
    <property type="molecule type" value="Genomic_DNA"/>
</dbReference>
<keyword evidence="1" id="KW-0472">Membrane</keyword>
<accession>T1KVQ1</accession>
<evidence type="ECO:0000313" key="3">
    <source>
        <dbReference type="EnsemblMetazoa" id="tetur23g01450.1"/>
    </source>
</evidence>
<dbReference type="EnsemblMetazoa" id="tetur23g01450.1">
    <property type="protein sequence ID" value="tetur23g01450.1"/>
    <property type="gene ID" value="tetur23g01450"/>
</dbReference>
<dbReference type="AlphaFoldDB" id="T1KVQ1"/>
<feature type="chain" id="PRO_5004581191" evidence="2">
    <location>
        <begin position="26"/>
        <end position="93"/>
    </location>
</feature>
<keyword evidence="1" id="KW-0812">Transmembrane</keyword>
<feature type="signal peptide" evidence="2">
    <location>
        <begin position="1"/>
        <end position="25"/>
    </location>
</feature>
<dbReference type="Proteomes" id="UP000015104">
    <property type="component" value="Unassembled WGS sequence"/>
</dbReference>
<sequence>MTIRMVHHAFIIAILVASLIHQSYSQGAYDPYTSFDGERRGSFSANQVVGIIFGSIAVVIALALTLGFCYYVYRKESQRSNGGQYTPTADQEL</sequence>
<dbReference type="OMA" id="PTAYQET"/>
<proteinExistence type="predicted"/>
<feature type="transmembrane region" description="Helical" evidence="1">
    <location>
        <begin position="49"/>
        <end position="73"/>
    </location>
</feature>
<dbReference type="KEGG" id="tut:107367633"/>
<keyword evidence="2" id="KW-0732">Signal</keyword>
<evidence type="ECO:0000256" key="1">
    <source>
        <dbReference type="SAM" id="Phobius"/>
    </source>
</evidence>
<dbReference type="OrthoDB" id="6414001at2759"/>